<dbReference type="NCBIfam" id="NF009180">
    <property type="entry name" value="PRK12528.1"/>
    <property type="match status" value="1"/>
</dbReference>
<comment type="caution">
    <text evidence="9">The sequence shown here is derived from an EMBL/GenBank/DDBJ whole genome shotgun (WGS) entry which is preliminary data.</text>
</comment>
<reference evidence="10" key="1">
    <citation type="submission" date="2017-05" db="EMBL/GenBank/DDBJ databases">
        <title>Complete and WGS of Bordetella genogroups.</title>
        <authorList>
            <person name="Spilker T."/>
            <person name="Lipuma J."/>
        </authorList>
    </citation>
    <scope>NUCLEOTIDE SEQUENCE [LARGE SCALE GENOMIC DNA]</scope>
    <source>
        <strain evidence="10">AU8256</strain>
    </source>
</reference>
<dbReference type="Pfam" id="PF08281">
    <property type="entry name" value="Sigma70_r4_2"/>
    <property type="match status" value="1"/>
</dbReference>
<evidence type="ECO:0000256" key="6">
    <source>
        <dbReference type="RuleBase" id="RU000716"/>
    </source>
</evidence>
<dbReference type="PROSITE" id="PS01063">
    <property type="entry name" value="SIGMA70_ECF"/>
    <property type="match status" value="1"/>
</dbReference>
<dbReference type="InterPro" id="IPR039425">
    <property type="entry name" value="RNA_pol_sigma-70-like"/>
</dbReference>
<evidence type="ECO:0000313" key="10">
    <source>
        <dbReference type="Proteomes" id="UP000215633"/>
    </source>
</evidence>
<keyword evidence="2 6" id="KW-0805">Transcription regulation</keyword>
<gene>
    <name evidence="9" type="ORF">CAL24_06480</name>
</gene>
<sequence>MKTSTPCGPVASAPVPVDVLYRDHQPWLFRWLRGRLGSPFRAEDLAQDVFVRVLAGRKQVHAAQARPFLRTIAHGLLLDHYRRASLEQAYLDYLAALPEPQQPSAEQRAAVVQQVAALDRMLAGLPDNVRRAFLLAQLDGLSYADIATRLGVSLSSVQQYMTRALTACYACLQD</sequence>
<keyword evidence="4 6" id="KW-0238">DNA-binding</keyword>
<dbReference type="InterPro" id="IPR013325">
    <property type="entry name" value="RNA_pol_sigma_r2"/>
</dbReference>
<dbReference type="InterPro" id="IPR036388">
    <property type="entry name" value="WH-like_DNA-bd_sf"/>
</dbReference>
<dbReference type="PANTHER" id="PTHR43133:SF63">
    <property type="entry name" value="RNA POLYMERASE SIGMA FACTOR FECI-RELATED"/>
    <property type="match status" value="1"/>
</dbReference>
<dbReference type="Gene3D" id="1.10.10.10">
    <property type="entry name" value="Winged helix-like DNA-binding domain superfamily/Winged helix DNA-binding domain"/>
    <property type="match status" value="1"/>
</dbReference>
<evidence type="ECO:0000256" key="3">
    <source>
        <dbReference type="ARBA" id="ARBA00023082"/>
    </source>
</evidence>
<protein>
    <recommendedName>
        <fullName evidence="6">RNA polymerase sigma factor</fullName>
    </recommendedName>
</protein>
<organism evidence="9 10">
    <name type="scientific">Bordetella genomosp. 2</name>
    <dbReference type="NCBI Taxonomy" id="1983456"/>
    <lineage>
        <taxon>Bacteria</taxon>
        <taxon>Pseudomonadati</taxon>
        <taxon>Pseudomonadota</taxon>
        <taxon>Betaproteobacteria</taxon>
        <taxon>Burkholderiales</taxon>
        <taxon>Alcaligenaceae</taxon>
        <taxon>Bordetella</taxon>
    </lineage>
</organism>
<dbReference type="Gene3D" id="1.10.1740.10">
    <property type="match status" value="1"/>
</dbReference>
<accession>A0A261W1B2</accession>
<proteinExistence type="inferred from homology"/>
<dbReference type="CDD" id="cd06171">
    <property type="entry name" value="Sigma70_r4"/>
    <property type="match status" value="1"/>
</dbReference>
<dbReference type="SUPFAM" id="SSF88659">
    <property type="entry name" value="Sigma3 and sigma4 domains of RNA polymerase sigma factors"/>
    <property type="match status" value="1"/>
</dbReference>
<evidence type="ECO:0000256" key="4">
    <source>
        <dbReference type="ARBA" id="ARBA00023125"/>
    </source>
</evidence>
<evidence type="ECO:0000256" key="5">
    <source>
        <dbReference type="ARBA" id="ARBA00023163"/>
    </source>
</evidence>
<feature type="domain" description="RNA polymerase sigma factor 70 region 4 type 2" evidence="8">
    <location>
        <begin position="117"/>
        <end position="168"/>
    </location>
</feature>
<dbReference type="InterPro" id="IPR014284">
    <property type="entry name" value="RNA_pol_sigma-70_dom"/>
</dbReference>
<evidence type="ECO:0000259" key="8">
    <source>
        <dbReference type="Pfam" id="PF08281"/>
    </source>
</evidence>
<dbReference type="GO" id="GO:0006352">
    <property type="term" value="P:DNA-templated transcription initiation"/>
    <property type="evidence" value="ECO:0007669"/>
    <property type="project" value="InterPro"/>
</dbReference>
<feature type="domain" description="RNA polymerase sigma-70 region 2" evidence="7">
    <location>
        <begin position="20"/>
        <end position="85"/>
    </location>
</feature>
<keyword evidence="3 6" id="KW-0731">Sigma factor</keyword>
<dbReference type="NCBIfam" id="TIGR02937">
    <property type="entry name" value="sigma70-ECF"/>
    <property type="match status" value="1"/>
</dbReference>
<dbReference type="InterPro" id="IPR013324">
    <property type="entry name" value="RNA_pol_sigma_r3/r4-like"/>
</dbReference>
<evidence type="ECO:0000256" key="2">
    <source>
        <dbReference type="ARBA" id="ARBA00023015"/>
    </source>
</evidence>
<dbReference type="SUPFAM" id="SSF88946">
    <property type="entry name" value="Sigma2 domain of RNA polymerase sigma factors"/>
    <property type="match status" value="1"/>
</dbReference>
<evidence type="ECO:0000259" key="7">
    <source>
        <dbReference type="Pfam" id="PF04542"/>
    </source>
</evidence>
<dbReference type="PANTHER" id="PTHR43133">
    <property type="entry name" value="RNA POLYMERASE ECF-TYPE SIGMA FACTO"/>
    <property type="match status" value="1"/>
</dbReference>
<evidence type="ECO:0000313" key="9">
    <source>
        <dbReference type="EMBL" id="OZI80115.1"/>
    </source>
</evidence>
<dbReference type="GO" id="GO:0003677">
    <property type="term" value="F:DNA binding"/>
    <property type="evidence" value="ECO:0007669"/>
    <property type="project" value="UniProtKB-KW"/>
</dbReference>
<dbReference type="EMBL" id="NEVT01000003">
    <property type="protein sequence ID" value="OZI80115.1"/>
    <property type="molecule type" value="Genomic_DNA"/>
</dbReference>
<comment type="similarity">
    <text evidence="1 6">Belongs to the sigma-70 factor family. ECF subfamily.</text>
</comment>
<evidence type="ECO:0000256" key="1">
    <source>
        <dbReference type="ARBA" id="ARBA00010641"/>
    </source>
</evidence>
<name>A0A261W1B2_9BORD</name>
<dbReference type="Proteomes" id="UP000215633">
    <property type="component" value="Unassembled WGS sequence"/>
</dbReference>
<dbReference type="InterPro" id="IPR000838">
    <property type="entry name" value="RNA_pol_sigma70_ECF_CS"/>
</dbReference>
<dbReference type="Pfam" id="PF04542">
    <property type="entry name" value="Sigma70_r2"/>
    <property type="match status" value="1"/>
</dbReference>
<dbReference type="GO" id="GO:0016987">
    <property type="term" value="F:sigma factor activity"/>
    <property type="evidence" value="ECO:0007669"/>
    <property type="project" value="UniProtKB-KW"/>
</dbReference>
<dbReference type="InterPro" id="IPR013249">
    <property type="entry name" value="RNA_pol_sigma70_r4_t2"/>
</dbReference>
<keyword evidence="10" id="KW-1185">Reference proteome</keyword>
<keyword evidence="5 6" id="KW-0804">Transcription</keyword>
<dbReference type="AlphaFoldDB" id="A0A261W1B2"/>
<dbReference type="InterPro" id="IPR007627">
    <property type="entry name" value="RNA_pol_sigma70_r2"/>
</dbReference>